<name>A0A077QM05_XENBV</name>
<protein>
    <recommendedName>
        <fullName evidence="2">Transposase DDE domain-containing protein</fullName>
    </recommendedName>
</protein>
<evidence type="ECO:0000313" key="4">
    <source>
        <dbReference type="Proteomes" id="UP000028480"/>
    </source>
</evidence>
<evidence type="ECO:0000256" key="1">
    <source>
        <dbReference type="SAM" id="Phobius"/>
    </source>
</evidence>
<accession>A0A077QM05</accession>
<reference evidence="3" key="1">
    <citation type="submission" date="2013-07" db="EMBL/GenBank/DDBJ databases">
        <title>Sub-species coevolution in mutualistic symbiosis.</title>
        <authorList>
            <person name="Murfin K."/>
            <person name="Klassen J."/>
            <person name="Lee M."/>
            <person name="Forst S."/>
            <person name="Stock P."/>
            <person name="Goodrich-Blair H."/>
        </authorList>
    </citation>
    <scope>NUCLEOTIDE SEQUENCE [LARGE SCALE GENOMIC DNA]</scope>
    <source>
        <strain evidence="3">Intermedium</strain>
    </source>
</reference>
<dbReference type="Pfam" id="PF13751">
    <property type="entry name" value="DDE_Tnp_1_6"/>
    <property type="match status" value="1"/>
</dbReference>
<dbReference type="HOGENOM" id="CLU_2557509_0_0_6"/>
<dbReference type="Proteomes" id="UP000028480">
    <property type="component" value="Unassembled WGS sequence"/>
</dbReference>
<feature type="transmembrane region" description="Helical" evidence="1">
    <location>
        <begin position="45"/>
        <end position="63"/>
    </location>
</feature>
<sequence>MSQRKSIVESVFSALRGIQGLERFRRKGLSEVKREFTLHAMAYNLSRAVALILGIITMLTRYLHFSCFYISIKHPAVKPNIC</sequence>
<gene>
    <name evidence="3" type="ORF">XBI1_3020011</name>
</gene>
<proteinExistence type="predicted"/>
<feature type="domain" description="Transposase DDE" evidence="2">
    <location>
        <begin position="2"/>
        <end position="47"/>
    </location>
</feature>
<organism evidence="3 4">
    <name type="scientific">Xenorhabdus bovienii str. Intermedium</name>
    <dbReference type="NCBI Taxonomy" id="1379677"/>
    <lineage>
        <taxon>Bacteria</taxon>
        <taxon>Pseudomonadati</taxon>
        <taxon>Pseudomonadota</taxon>
        <taxon>Gammaproteobacteria</taxon>
        <taxon>Enterobacterales</taxon>
        <taxon>Morganellaceae</taxon>
        <taxon>Xenorhabdus</taxon>
    </lineage>
</organism>
<evidence type="ECO:0000313" key="3">
    <source>
        <dbReference type="EMBL" id="CDH34348.1"/>
    </source>
</evidence>
<keyword evidence="1" id="KW-1133">Transmembrane helix</keyword>
<dbReference type="InterPro" id="IPR025668">
    <property type="entry name" value="Tnp_DDE_dom"/>
</dbReference>
<keyword evidence="1" id="KW-0812">Transmembrane</keyword>
<dbReference type="EMBL" id="CBTB010000227">
    <property type="protein sequence ID" value="CDH34348.1"/>
    <property type="molecule type" value="Genomic_DNA"/>
</dbReference>
<evidence type="ECO:0000259" key="2">
    <source>
        <dbReference type="Pfam" id="PF13751"/>
    </source>
</evidence>
<dbReference type="AlphaFoldDB" id="A0A077QM05"/>
<keyword evidence="1" id="KW-0472">Membrane</keyword>
<comment type="caution">
    <text evidence="3">The sequence shown here is derived from an EMBL/GenBank/DDBJ whole genome shotgun (WGS) entry which is preliminary data.</text>
</comment>